<comment type="caution">
    <text evidence="2">The sequence shown here is derived from an EMBL/GenBank/DDBJ whole genome shotgun (WGS) entry which is preliminary data.</text>
</comment>
<name>D7WAS1_9CORY</name>
<dbReference type="HOGENOM" id="CLU_151185_2_1_11"/>
<comment type="similarity">
    <text evidence="1">Belongs to the WXG100 family.</text>
</comment>
<accession>D7WAS1</accession>
<evidence type="ECO:0000256" key="1">
    <source>
        <dbReference type="RuleBase" id="RU362001"/>
    </source>
</evidence>
<dbReference type="EMBL" id="ACLJ02000001">
    <property type="protein sequence ID" value="EFK54952.1"/>
    <property type="molecule type" value="Genomic_DNA"/>
</dbReference>
<dbReference type="AlphaFoldDB" id="D7WAS1"/>
<dbReference type="InterPro" id="IPR010310">
    <property type="entry name" value="T7SS_ESAT-6-like"/>
</dbReference>
<organism evidence="2 3">
    <name type="scientific">Corynebacterium genitalium ATCC 33030</name>
    <dbReference type="NCBI Taxonomy" id="585529"/>
    <lineage>
        <taxon>Bacteria</taxon>
        <taxon>Bacillati</taxon>
        <taxon>Actinomycetota</taxon>
        <taxon>Actinomycetes</taxon>
        <taxon>Mycobacteriales</taxon>
        <taxon>Corynebacteriaceae</taxon>
        <taxon>Corynebacterium</taxon>
    </lineage>
</organism>
<proteinExistence type="inferred from homology"/>
<dbReference type="Proteomes" id="UP000004208">
    <property type="component" value="Unassembled WGS sequence"/>
</dbReference>
<keyword evidence="3" id="KW-1185">Reference proteome</keyword>
<dbReference type="Gene3D" id="1.10.287.1060">
    <property type="entry name" value="ESAT-6-like"/>
    <property type="match status" value="1"/>
</dbReference>
<dbReference type="eggNOG" id="COG4842">
    <property type="taxonomic scope" value="Bacteria"/>
</dbReference>
<dbReference type="STRING" id="585529.HMPREF0291_10210"/>
<dbReference type="NCBIfam" id="TIGR03930">
    <property type="entry name" value="WXG100_ESAT6"/>
    <property type="match status" value="1"/>
</dbReference>
<dbReference type="OrthoDB" id="4554345at2"/>
<dbReference type="InterPro" id="IPR036689">
    <property type="entry name" value="ESAT-6-like_sf"/>
</dbReference>
<dbReference type="RefSeq" id="WP_005286596.1">
    <property type="nucleotide sequence ID" value="NZ_CM000961.1"/>
</dbReference>
<protein>
    <recommendedName>
        <fullName evidence="1">ESAT-6-like protein</fullName>
    </recommendedName>
</protein>
<reference evidence="2" key="1">
    <citation type="submission" date="2010-06" db="EMBL/GenBank/DDBJ databases">
        <authorList>
            <person name="Muzny D."/>
            <person name="Qin X."/>
            <person name="Buhay C."/>
            <person name="Dugan-Rocha S."/>
            <person name="Ding Y."/>
            <person name="Chen G."/>
            <person name="Hawes A."/>
            <person name="Holder M."/>
            <person name="Jhangiani S."/>
            <person name="Johnson A."/>
            <person name="Khan Z."/>
            <person name="Li Z."/>
            <person name="Liu W."/>
            <person name="Liu X."/>
            <person name="Perez L."/>
            <person name="Shen H."/>
            <person name="Wang Q."/>
            <person name="Watt J."/>
            <person name="Xi L."/>
            <person name="Xin Y."/>
            <person name="Zhou J."/>
            <person name="Deng J."/>
            <person name="Jiang H."/>
            <person name="Liu Y."/>
            <person name="Qu J."/>
            <person name="Song X.-Z."/>
            <person name="Zhang L."/>
            <person name="Villasana D."/>
            <person name="Johnson A."/>
            <person name="Liu J."/>
            <person name="Liyanage D."/>
            <person name="Lorensuhewa L."/>
            <person name="Robinson T."/>
            <person name="Song A."/>
            <person name="Song B.-B."/>
            <person name="Dinh H."/>
            <person name="Thornton R."/>
            <person name="Coyle M."/>
            <person name="Francisco L."/>
            <person name="Jackson L."/>
            <person name="Javaid M."/>
            <person name="Korchina V."/>
            <person name="Kovar C."/>
            <person name="Mata R."/>
            <person name="Mathew T."/>
            <person name="Ngo R."/>
            <person name="Nguyen L."/>
            <person name="Nguyen N."/>
            <person name="Okwuonu G."/>
            <person name="Ongeri F."/>
            <person name="Pham C."/>
            <person name="Simmons D."/>
            <person name="Wilczek-Boney K."/>
            <person name="Hale W."/>
            <person name="Jakkamsetti A."/>
            <person name="Pham P."/>
            <person name="Ruth R."/>
            <person name="San Lucas F."/>
            <person name="Warren J."/>
            <person name="Zhang J."/>
            <person name="Zhao Z."/>
            <person name="Zhou C."/>
            <person name="Zhu D."/>
            <person name="Lee S."/>
            <person name="Bess C."/>
            <person name="Blankenburg K."/>
            <person name="Forbes L."/>
            <person name="Fu Q."/>
            <person name="Gubbala S."/>
            <person name="Hirani K."/>
            <person name="Jayaseelan J.C."/>
            <person name="Lara F."/>
            <person name="Munidasa M."/>
            <person name="Palculict T."/>
            <person name="Patil S."/>
            <person name="Pu L.-L."/>
            <person name="Saada N."/>
            <person name="Tang L."/>
            <person name="Weissenberger G."/>
            <person name="Zhu Y."/>
            <person name="Hemphill L."/>
            <person name="Shang Y."/>
            <person name="Youmans B."/>
            <person name="Ayvaz T."/>
            <person name="Ross M."/>
            <person name="Santibanez J."/>
            <person name="Aqrawi P."/>
            <person name="Gross S."/>
            <person name="Joshi V."/>
            <person name="Fowler G."/>
            <person name="Nazareth L."/>
            <person name="Reid J."/>
            <person name="Worley K."/>
            <person name="Petrosino J."/>
            <person name="Highlander S."/>
            <person name="Gibbs R."/>
        </authorList>
    </citation>
    <scope>NUCLEOTIDE SEQUENCE [LARGE SCALE GENOMIC DNA]</scope>
    <source>
        <strain evidence="2">ATCC 33030</strain>
    </source>
</reference>
<dbReference type="Pfam" id="PF06013">
    <property type="entry name" value="WXG100"/>
    <property type="match status" value="1"/>
</dbReference>
<dbReference type="SUPFAM" id="SSF140453">
    <property type="entry name" value="EsxAB dimer-like"/>
    <property type="match status" value="1"/>
</dbReference>
<sequence>MSNMQTEADVMRAAAKEVETTNEEINGELNRLQTLAEGARSHWGGTAQVSFNELMMRYDDAERRLGEALTAIAMNIRDNAGNYEDVEATNADSFSSIAPSSGLAL</sequence>
<evidence type="ECO:0000313" key="3">
    <source>
        <dbReference type="Proteomes" id="UP000004208"/>
    </source>
</evidence>
<evidence type="ECO:0000313" key="2">
    <source>
        <dbReference type="EMBL" id="EFK54952.1"/>
    </source>
</evidence>
<gene>
    <name evidence="2" type="ORF">HMPREF0291_10210</name>
</gene>